<feature type="signal peptide" evidence="3">
    <location>
        <begin position="1"/>
        <end position="30"/>
    </location>
</feature>
<sequence>MTIRRAAPLLPLTPGALLLAGLMIAGSAHAQQQQQQAKHNSNAPVDFDADHMEVHDLEHRAFLTGSVKAVQQDMTLTADRVTANYTGSMANSGGPGGGAQVHRLDATGHVVVTRPTEVAHGQYGIYDLDKRLVTMIGNVTLDRTGANASTVRGGRLVINLDTNQAVMDGGAVGGNGTSGKGGRVSGRFTVPQKNDGTAAAKPSATKPAGQ</sequence>
<dbReference type="RefSeq" id="WP_270077389.1">
    <property type="nucleotide sequence ID" value="NZ_CP115174.1"/>
</dbReference>
<accession>A0ABY7NMK5</accession>
<gene>
    <name evidence="5" type="ORF">PBT88_00930</name>
</gene>
<evidence type="ECO:0000313" key="5">
    <source>
        <dbReference type="EMBL" id="WBO22749.1"/>
    </source>
</evidence>
<dbReference type="InterPro" id="IPR052037">
    <property type="entry name" value="LPS_export_LptA"/>
</dbReference>
<feature type="chain" id="PRO_5046015669" evidence="3">
    <location>
        <begin position="31"/>
        <end position="210"/>
    </location>
</feature>
<dbReference type="InterPro" id="IPR005653">
    <property type="entry name" value="OstA-like_N"/>
</dbReference>
<evidence type="ECO:0000256" key="2">
    <source>
        <dbReference type="SAM" id="MobiDB-lite"/>
    </source>
</evidence>
<proteinExistence type="predicted"/>
<feature type="domain" description="Organic solvent tolerance-like N-terminal" evidence="4">
    <location>
        <begin position="48"/>
        <end position="163"/>
    </location>
</feature>
<evidence type="ECO:0000256" key="1">
    <source>
        <dbReference type="ARBA" id="ARBA00022729"/>
    </source>
</evidence>
<protein>
    <submittedName>
        <fullName evidence="5">LptA/OstA family protein</fullName>
    </submittedName>
</protein>
<feature type="compositionally biased region" description="Low complexity" evidence="2">
    <location>
        <begin position="196"/>
        <end position="210"/>
    </location>
</feature>
<feature type="compositionally biased region" description="Gly residues" evidence="2">
    <location>
        <begin position="171"/>
        <end position="184"/>
    </location>
</feature>
<name>A0ABY7NMK5_9SPHN</name>
<dbReference type="PANTHER" id="PTHR36504">
    <property type="entry name" value="LIPOPOLYSACCHARIDE EXPORT SYSTEM PROTEIN LPTA"/>
    <property type="match status" value="1"/>
</dbReference>
<dbReference type="Gene3D" id="2.60.450.10">
    <property type="entry name" value="Lipopolysaccharide (LPS) transport protein A like domain"/>
    <property type="match status" value="1"/>
</dbReference>
<evidence type="ECO:0000313" key="6">
    <source>
        <dbReference type="Proteomes" id="UP001210865"/>
    </source>
</evidence>
<feature type="region of interest" description="Disordered" evidence="2">
    <location>
        <begin position="171"/>
        <end position="210"/>
    </location>
</feature>
<keyword evidence="6" id="KW-1185">Reference proteome</keyword>
<keyword evidence="1 3" id="KW-0732">Signal</keyword>
<organism evidence="5 6">
    <name type="scientific">Sphingomonas abietis</name>
    <dbReference type="NCBI Taxonomy" id="3012344"/>
    <lineage>
        <taxon>Bacteria</taxon>
        <taxon>Pseudomonadati</taxon>
        <taxon>Pseudomonadota</taxon>
        <taxon>Alphaproteobacteria</taxon>
        <taxon>Sphingomonadales</taxon>
        <taxon>Sphingomonadaceae</taxon>
        <taxon>Sphingomonas</taxon>
    </lineage>
</organism>
<dbReference type="EMBL" id="CP115174">
    <property type="protein sequence ID" value="WBO22749.1"/>
    <property type="molecule type" value="Genomic_DNA"/>
</dbReference>
<reference evidence="5 6" key="1">
    <citation type="submission" date="2022-12" db="EMBL/GenBank/DDBJ databases">
        <title>Sphingomonas abieness sp. nov., an endophytic bacterium isolated from Abies koreana.</title>
        <authorList>
            <person name="Jiang L."/>
            <person name="Lee J."/>
        </authorList>
    </citation>
    <scope>NUCLEOTIDE SEQUENCE [LARGE SCALE GENOMIC DNA]</scope>
    <source>
        <strain evidence="6">PAMB 00755</strain>
    </source>
</reference>
<dbReference type="PANTHER" id="PTHR36504:SF1">
    <property type="entry name" value="LIPOPOLYSACCHARIDE EXPORT SYSTEM PROTEIN LPTA"/>
    <property type="match status" value="1"/>
</dbReference>
<evidence type="ECO:0000256" key="3">
    <source>
        <dbReference type="SAM" id="SignalP"/>
    </source>
</evidence>
<dbReference type="Pfam" id="PF03968">
    <property type="entry name" value="LptD_N"/>
    <property type="match status" value="1"/>
</dbReference>
<evidence type="ECO:0000259" key="4">
    <source>
        <dbReference type="Pfam" id="PF03968"/>
    </source>
</evidence>
<dbReference type="Proteomes" id="UP001210865">
    <property type="component" value="Chromosome"/>
</dbReference>